<dbReference type="PANTHER" id="PTHR30055:SF234">
    <property type="entry name" value="HTH-TYPE TRANSCRIPTIONAL REGULATOR BETI"/>
    <property type="match status" value="1"/>
</dbReference>
<name>A0A0D1CTJ4_9RHOB</name>
<evidence type="ECO:0000256" key="2">
    <source>
        <dbReference type="ARBA" id="ARBA00023125"/>
    </source>
</evidence>
<evidence type="ECO:0000313" key="6">
    <source>
        <dbReference type="EMBL" id="KIT18097.1"/>
    </source>
</evidence>
<dbReference type="InterPro" id="IPR050109">
    <property type="entry name" value="HTH-type_TetR-like_transc_reg"/>
</dbReference>
<dbReference type="InterPro" id="IPR001647">
    <property type="entry name" value="HTH_TetR"/>
</dbReference>
<evidence type="ECO:0000259" key="5">
    <source>
        <dbReference type="PROSITE" id="PS50977"/>
    </source>
</evidence>
<organism evidence="6 7">
    <name type="scientific">Jannaschia aquimarina</name>
    <dbReference type="NCBI Taxonomy" id="935700"/>
    <lineage>
        <taxon>Bacteria</taxon>
        <taxon>Pseudomonadati</taxon>
        <taxon>Pseudomonadota</taxon>
        <taxon>Alphaproteobacteria</taxon>
        <taxon>Rhodobacterales</taxon>
        <taxon>Roseobacteraceae</taxon>
        <taxon>Jannaschia</taxon>
    </lineage>
</organism>
<feature type="DNA-binding region" description="H-T-H motif" evidence="4">
    <location>
        <begin position="37"/>
        <end position="56"/>
    </location>
</feature>
<evidence type="ECO:0000256" key="1">
    <source>
        <dbReference type="ARBA" id="ARBA00023015"/>
    </source>
</evidence>
<dbReference type="GO" id="GO:0000976">
    <property type="term" value="F:transcription cis-regulatory region binding"/>
    <property type="evidence" value="ECO:0007669"/>
    <property type="project" value="TreeGrafter"/>
</dbReference>
<keyword evidence="2 4" id="KW-0238">DNA-binding</keyword>
<evidence type="ECO:0000256" key="3">
    <source>
        <dbReference type="ARBA" id="ARBA00023163"/>
    </source>
</evidence>
<dbReference type="STRING" id="935700.jaqu_01170"/>
<dbReference type="OrthoDB" id="9816431at2"/>
<evidence type="ECO:0000256" key="4">
    <source>
        <dbReference type="PROSITE-ProRule" id="PRU00335"/>
    </source>
</evidence>
<dbReference type="AlphaFoldDB" id="A0A0D1CTJ4"/>
<proteinExistence type="predicted"/>
<keyword evidence="1" id="KW-0805">Transcription regulation</keyword>
<protein>
    <submittedName>
        <fullName evidence="6">RutR_1 protein</fullName>
    </submittedName>
</protein>
<comment type="caution">
    <text evidence="6">The sequence shown here is derived from an EMBL/GenBank/DDBJ whole genome shotgun (WGS) entry which is preliminary data.</text>
</comment>
<dbReference type="GO" id="GO:0003700">
    <property type="term" value="F:DNA-binding transcription factor activity"/>
    <property type="evidence" value="ECO:0007669"/>
    <property type="project" value="TreeGrafter"/>
</dbReference>
<sequence>MDDHPETFLSPVKRARRAKIVAAARDLFVERGFRATTMEAVAATVGMSKVTVYGYFPDKDAVFLAVARAVAEEIEAAFDAALDTDGTVPDRVAAALVAKHALVARTVRDSIHAAELFAAKDRTAGAVFAALDARLEAAIATTLDRPGALDTARLLFAATQGIANAVEDDGTRDTDIGRLVHAVLA</sequence>
<reference evidence="6 7" key="1">
    <citation type="submission" date="2015-02" db="EMBL/GenBank/DDBJ databases">
        <title>Genome Sequence of Jannaschia aquimarina DSM28248, a member of the Roseobacter clade.</title>
        <authorList>
            <person name="Voget S."/>
            <person name="Daniel R."/>
        </authorList>
    </citation>
    <scope>NUCLEOTIDE SEQUENCE [LARGE SCALE GENOMIC DNA]</scope>
    <source>
        <strain evidence="6 7">GSW-M26</strain>
    </source>
</reference>
<dbReference type="PANTHER" id="PTHR30055">
    <property type="entry name" value="HTH-TYPE TRANSCRIPTIONAL REGULATOR RUTR"/>
    <property type="match status" value="1"/>
</dbReference>
<dbReference type="InterPro" id="IPR009057">
    <property type="entry name" value="Homeodomain-like_sf"/>
</dbReference>
<dbReference type="RefSeq" id="WP_052500684.1">
    <property type="nucleotide sequence ID" value="NZ_FZPF01000016.1"/>
</dbReference>
<keyword evidence="7" id="KW-1185">Reference proteome</keyword>
<dbReference type="PROSITE" id="PS50977">
    <property type="entry name" value="HTH_TETR_2"/>
    <property type="match status" value="1"/>
</dbReference>
<keyword evidence="3" id="KW-0804">Transcription</keyword>
<evidence type="ECO:0000313" key="7">
    <source>
        <dbReference type="Proteomes" id="UP000032232"/>
    </source>
</evidence>
<dbReference type="SUPFAM" id="SSF46689">
    <property type="entry name" value="Homeodomain-like"/>
    <property type="match status" value="1"/>
</dbReference>
<gene>
    <name evidence="6" type="primary">rutR_1</name>
    <name evidence="6" type="ORF">jaqu_01170</name>
</gene>
<dbReference type="PATRIC" id="fig|935700.4.peg.124"/>
<dbReference type="EMBL" id="JYFE01000004">
    <property type="protein sequence ID" value="KIT18097.1"/>
    <property type="molecule type" value="Genomic_DNA"/>
</dbReference>
<accession>A0A0D1CTJ4</accession>
<dbReference type="PRINTS" id="PR00455">
    <property type="entry name" value="HTHTETR"/>
</dbReference>
<dbReference type="Proteomes" id="UP000032232">
    <property type="component" value="Unassembled WGS sequence"/>
</dbReference>
<dbReference type="Pfam" id="PF00440">
    <property type="entry name" value="TetR_N"/>
    <property type="match status" value="1"/>
</dbReference>
<dbReference type="Gene3D" id="1.10.357.10">
    <property type="entry name" value="Tetracycline Repressor, domain 2"/>
    <property type="match status" value="1"/>
</dbReference>
<feature type="domain" description="HTH tetR-type" evidence="5">
    <location>
        <begin position="14"/>
        <end position="74"/>
    </location>
</feature>
<dbReference type="FunFam" id="1.10.10.60:FF:000141">
    <property type="entry name" value="TetR family transcriptional regulator"/>
    <property type="match status" value="1"/>
</dbReference>